<sequence length="333" mass="34733">MHFVNDLLLKTLWLEVCSANANEIKVKLHPLHQKDPAATIGGSVAIAGMTKVLANVVIWSLTAFNQSVTCLKILATMQVTLNIAAAILAGFAAIGIAAPVDTAGDIQARAANAQFAGDMTYYDPSVGTGSCGYNNGKDELVVAINHGDMANGANPNTNPHCGNYINIYDEAGKSVQAKIVDTCPVCDPGAIDVSETVFKLVRPNGDGRVHNVQWDWAAPAAKAKRADSNTGTLTYDTAMGTALGSCGFVGSTTDFMVSINNADMASSGTPNPNDNPKCKRSVDVTWGGKTVRGYVSDTCGGCGTGLDLTPAMFMALSGGSLDHPLEGAYWQLV</sequence>
<keyword evidence="2" id="KW-1133">Transmembrane helix</keyword>
<evidence type="ECO:0008006" key="5">
    <source>
        <dbReference type="Google" id="ProtNLM"/>
    </source>
</evidence>
<dbReference type="InterPro" id="IPR051477">
    <property type="entry name" value="Expansin_CellWall"/>
</dbReference>
<dbReference type="EMBL" id="WNWQ01000818">
    <property type="protein sequence ID" value="KAE9963572.1"/>
    <property type="molecule type" value="Genomic_DNA"/>
</dbReference>
<dbReference type="InterPro" id="IPR036908">
    <property type="entry name" value="RlpA-like_sf"/>
</dbReference>
<name>A0A8H3U4X7_VENIN</name>
<reference evidence="3 4" key="1">
    <citation type="submission" date="2019-11" db="EMBL/GenBank/DDBJ databases">
        <title>Venturia inaequalis Genome Resource.</title>
        <authorList>
            <person name="Lichtner F.J."/>
        </authorList>
    </citation>
    <scope>NUCLEOTIDE SEQUENCE [LARGE SCALE GENOMIC DNA]</scope>
    <source>
        <strain evidence="3">Bline_iso_100314</strain>
    </source>
</reference>
<accession>A0A8H3U4X7</accession>
<evidence type="ECO:0000256" key="1">
    <source>
        <dbReference type="ARBA" id="ARBA00022729"/>
    </source>
</evidence>
<comment type="caution">
    <text evidence="3">The sequence shown here is derived from an EMBL/GenBank/DDBJ whole genome shotgun (WGS) entry which is preliminary data.</text>
</comment>
<dbReference type="AlphaFoldDB" id="A0A8H3U4X7"/>
<evidence type="ECO:0000313" key="4">
    <source>
        <dbReference type="Proteomes" id="UP000433883"/>
    </source>
</evidence>
<keyword evidence="1" id="KW-0732">Signal</keyword>
<proteinExistence type="predicted"/>
<evidence type="ECO:0000256" key="2">
    <source>
        <dbReference type="SAM" id="Phobius"/>
    </source>
</evidence>
<feature type="transmembrane region" description="Helical" evidence="2">
    <location>
        <begin position="37"/>
        <end position="61"/>
    </location>
</feature>
<dbReference type="PANTHER" id="PTHR31836:SF28">
    <property type="entry name" value="SRCR DOMAIN-CONTAINING PROTEIN-RELATED"/>
    <property type="match status" value="1"/>
</dbReference>
<keyword evidence="2" id="KW-0472">Membrane</keyword>
<dbReference type="Gene3D" id="2.40.40.10">
    <property type="entry name" value="RlpA-like domain"/>
    <property type="match status" value="2"/>
</dbReference>
<feature type="transmembrane region" description="Helical" evidence="2">
    <location>
        <begin position="73"/>
        <end position="98"/>
    </location>
</feature>
<dbReference type="SUPFAM" id="SSF50685">
    <property type="entry name" value="Barwin-like endoglucanases"/>
    <property type="match status" value="2"/>
</dbReference>
<dbReference type="CDD" id="cd22191">
    <property type="entry name" value="DPBB_RlpA_EXP_N-like"/>
    <property type="match status" value="2"/>
</dbReference>
<keyword evidence="2" id="KW-0812">Transmembrane</keyword>
<evidence type="ECO:0000313" key="3">
    <source>
        <dbReference type="EMBL" id="KAE9963572.1"/>
    </source>
</evidence>
<dbReference type="Proteomes" id="UP000433883">
    <property type="component" value="Unassembled WGS sequence"/>
</dbReference>
<organism evidence="3 4">
    <name type="scientific">Venturia inaequalis</name>
    <name type="common">Apple scab fungus</name>
    <dbReference type="NCBI Taxonomy" id="5025"/>
    <lineage>
        <taxon>Eukaryota</taxon>
        <taxon>Fungi</taxon>
        <taxon>Dikarya</taxon>
        <taxon>Ascomycota</taxon>
        <taxon>Pezizomycotina</taxon>
        <taxon>Dothideomycetes</taxon>
        <taxon>Pleosporomycetidae</taxon>
        <taxon>Venturiales</taxon>
        <taxon>Venturiaceae</taxon>
        <taxon>Venturia</taxon>
    </lineage>
</organism>
<dbReference type="PANTHER" id="PTHR31836">
    <property type="match status" value="1"/>
</dbReference>
<protein>
    <recommendedName>
        <fullName evidence="5">RlpA-like protein double-psi beta-barrel domain-containing protein</fullName>
    </recommendedName>
</protein>
<gene>
    <name evidence="3" type="ORF">BLS_009149</name>
</gene>